<comment type="caution">
    <text evidence="1">The sequence shown here is derived from an EMBL/GenBank/DDBJ whole genome shotgun (WGS) entry which is preliminary data.</text>
</comment>
<gene>
    <name evidence="1" type="ORF">B4U79_19122</name>
</gene>
<protein>
    <submittedName>
        <fullName evidence="1">Integrin beta-PS-like protein</fullName>
    </submittedName>
</protein>
<reference evidence="1 2" key="1">
    <citation type="journal article" date="2018" name="Gigascience">
        <title>Genomes of trombidid mites reveal novel predicted allergens and laterally-transferred genes associated with secondary metabolism.</title>
        <authorList>
            <person name="Dong X."/>
            <person name="Chaisiri K."/>
            <person name="Xia D."/>
            <person name="Armstrong S.D."/>
            <person name="Fang Y."/>
            <person name="Donnelly M.J."/>
            <person name="Kadowaki T."/>
            <person name="McGarry J.W."/>
            <person name="Darby A.C."/>
            <person name="Makepeace B.L."/>
        </authorList>
    </citation>
    <scope>NUCLEOTIDE SEQUENCE [LARGE SCALE GENOMIC DNA]</scope>
    <source>
        <strain evidence="1">UoL-WK</strain>
    </source>
</reference>
<proteinExistence type="predicted"/>
<feature type="non-terminal residue" evidence="1">
    <location>
        <position position="1"/>
    </location>
</feature>
<dbReference type="GO" id="GO:0007229">
    <property type="term" value="P:integrin-mediated signaling pathway"/>
    <property type="evidence" value="ECO:0007669"/>
    <property type="project" value="UniProtKB-KW"/>
</dbReference>
<dbReference type="EMBL" id="NCKU01006960">
    <property type="protein sequence ID" value="RWS03014.1"/>
    <property type="molecule type" value="Genomic_DNA"/>
</dbReference>
<dbReference type="Proteomes" id="UP000285301">
    <property type="component" value="Unassembled WGS sequence"/>
</dbReference>
<name>A0A3S3P1F2_9ACAR</name>
<keyword evidence="1" id="KW-0401">Integrin</keyword>
<accession>A0A3S3P1F2</accession>
<organism evidence="1 2">
    <name type="scientific">Dinothrombium tinctorium</name>
    <dbReference type="NCBI Taxonomy" id="1965070"/>
    <lineage>
        <taxon>Eukaryota</taxon>
        <taxon>Metazoa</taxon>
        <taxon>Ecdysozoa</taxon>
        <taxon>Arthropoda</taxon>
        <taxon>Chelicerata</taxon>
        <taxon>Arachnida</taxon>
        <taxon>Acari</taxon>
        <taxon>Acariformes</taxon>
        <taxon>Trombidiformes</taxon>
        <taxon>Prostigmata</taxon>
        <taxon>Anystina</taxon>
        <taxon>Parasitengona</taxon>
        <taxon>Trombidioidea</taxon>
        <taxon>Trombidiidae</taxon>
        <taxon>Dinothrombium</taxon>
    </lineage>
</organism>
<evidence type="ECO:0000313" key="2">
    <source>
        <dbReference type="Proteomes" id="UP000285301"/>
    </source>
</evidence>
<dbReference type="AlphaFoldDB" id="A0A3S3P1F2"/>
<sequence>FSHVIQAISVSHNKFELLRQKEAAHGELAYAGGANAYSPQVELLVEQEMFVFTESFVNATIFVVRESTVKYATAKSVVNVIAVCVNAKMAGLDQGVKTTPR</sequence>
<keyword evidence="2" id="KW-1185">Reference proteome</keyword>
<evidence type="ECO:0000313" key="1">
    <source>
        <dbReference type="EMBL" id="RWS03014.1"/>
    </source>
</evidence>